<dbReference type="GeneID" id="22914524"/>
<dbReference type="AlphaFoldDB" id="A0A023B1N6"/>
<dbReference type="VEuPathDB" id="CryptoDB:GNI_129180"/>
<feature type="region of interest" description="Disordered" evidence="1">
    <location>
        <begin position="926"/>
        <end position="1013"/>
    </location>
</feature>
<organism evidence="2 3">
    <name type="scientific">Gregarina niphandrodes</name>
    <name type="common">Septate eugregarine</name>
    <dbReference type="NCBI Taxonomy" id="110365"/>
    <lineage>
        <taxon>Eukaryota</taxon>
        <taxon>Sar</taxon>
        <taxon>Alveolata</taxon>
        <taxon>Apicomplexa</taxon>
        <taxon>Conoidasida</taxon>
        <taxon>Gregarinasina</taxon>
        <taxon>Eugregarinorida</taxon>
        <taxon>Gregarinidae</taxon>
        <taxon>Gregarina</taxon>
    </lineage>
</organism>
<accession>A0A023B1N6</accession>
<feature type="region of interest" description="Disordered" evidence="1">
    <location>
        <begin position="704"/>
        <end position="726"/>
    </location>
</feature>
<dbReference type="RefSeq" id="XP_011132103.1">
    <property type="nucleotide sequence ID" value="XM_011133801.1"/>
</dbReference>
<feature type="region of interest" description="Disordered" evidence="1">
    <location>
        <begin position="240"/>
        <end position="336"/>
    </location>
</feature>
<gene>
    <name evidence="2" type="ORF">GNI_129180</name>
</gene>
<protein>
    <submittedName>
        <fullName evidence="2">Uncharacterized protein</fullName>
    </submittedName>
</protein>
<feature type="compositionally biased region" description="Low complexity" evidence="1">
    <location>
        <begin position="970"/>
        <end position="1001"/>
    </location>
</feature>
<reference evidence="2" key="1">
    <citation type="submission" date="2013-12" db="EMBL/GenBank/DDBJ databases">
        <authorList>
            <person name="Omoto C.K."/>
            <person name="Sibley D."/>
            <person name="Venepally P."/>
            <person name="Hadjithomas M."/>
            <person name="Karamycheva S."/>
            <person name="Brunk B."/>
            <person name="Roos D."/>
            <person name="Caler E."/>
            <person name="Lorenzi H."/>
        </authorList>
    </citation>
    <scope>NUCLEOTIDE SEQUENCE</scope>
</reference>
<comment type="caution">
    <text evidence="2">The sequence shown here is derived from an EMBL/GenBank/DDBJ whole genome shotgun (WGS) entry which is preliminary data.</text>
</comment>
<name>A0A023B1N6_GRENI</name>
<feature type="region of interest" description="Disordered" evidence="1">
    <location>
        <begin position="1105"/>
        <end position="1195"/>
    </location>
</feature>
<sequence length="1254" mass="142235">MCKNHGRLAPELSCDPPYRLVDDRCEKRQIGPAEIGCLPGEKKEGYACIGAEHVAMVLKCPKDYTAHDTPEKEGTCERKFEYKGEWINDTPHCPNAPNHFPTTAPIDHNGSKQRFAGPWMEVFYERNRTRLAIPEVVCSVYDFRIGHYECPKDSVPFEEWVARGNWPIVTFQTGLGDPKYTCVHPQKYPWRPVCSTFRGRAFVRPLVPIRDYYWMERPPGIIWAGGSKFVELYQQTVQALRQSRDRPTTEMDEARWRPTRNSTVSKRPTEEKDAPHSLGQMAKGYLDEDDESANGPLGSMSPLLNPSIGERPGSTRRLFDNWDHDDEDDHWDRSSARRRRLASGELRRPGSSLPNSVLKQTQARLYGDGLPEVQYEGESVGLWSIDDEVDRDIIEDVAKRELDAKLSKFNHTVAQSMIRSLKAVYRNLIDGDLDTGIGGEDWGTTVNVDVREGGSREGDGADTIDVETQIMYVDPDTQQKLRTELTIALSLAKENGPEVLRVNLTNSLVGGYEAFNGPGGRGDRVYFRPRPREQAGQAKPPSARVRLDNYTMERPGPVDELPDPSDYVAAARYTNRLIVDMWKELHWTHLDMDDLGIDTWIRLMSPKPREVDVASRLWLSWVHEGLMMPICTEYEMRLPRQRCPESFRMGTDQSCKPKDYGSPIIECPPEFVFDPMSVIKLPGERFPGQDEAWDAGFRGLPRNRGLVGPGGPRQGLGPDGKERSSGADDLVIRKHNLPKCVGFLDAYTENFCEDPACYPDLENRLCVCDMKIAKAEQSPSSFDLKKAWGNTGEELYDSLQAYINKSPDTWYPLISTMYPMMIFRATFHEFYDNSTRDARFKLQLYKESPEYGIFRALFNPKDYIHWVRTKRDFQSEFLVNTVADRLLITINRAAVPAQLLANQGEAFEYNYGNAAYDRISERRRDLDPLQDGNPLGNIPGLQASQLRTLSSSRRSDSQLSDSQRSDGQRSDSQLSDSQLSDSQLSDSQLSDSQLSDSQLSDTDTKRQSPGIHLGKTYLSTEDFVILRAAAQRQVEKLGPDHDVSHTGVRGDGEIAALIRHLANRVPEDELLAAYNLIRQTARHGSIPEHADVAEAQKVAQQKNILSYSKEKKDRDPHGGESWKETTGGKQKSLETHILTLMGQMDGPEIGKRERRNRERHHSDTKHTDTDHTDTHHTDTHRTDTDHTDTHHSGTHVRGEVVSISEAEAKTRKATPIDMFWRPNLHRWRTSIQAARVIDTEGGTHLAGIVEDYWR</sequence>
<feature type="compositionally biased region" description="Low complexity" evidence="1">
    <location>
        <begin position="944"/>
        <end position="962"/>
    </location>
</feature>
<dbReference type="Proteomes" id="UP000019763">
    <property type="component" value="Unassembled WGS sequence"/>
</dbReference>
<feature type="compositionally biased region" description="Basic and acidic residues" evidence="1">
    <location>
        <begin position="1160"/>
        <end position="1191"/>
    </location>
</feature>
<evidence type="ECO:0000256" key="1">
    <source>
        <dbReference type="SAM" id="MobiDB-lite"/>
    </source>
</evidence>
<dbReference type="OrthoDB" id="331558at2759"/>
<feature type="compositionally biased region" description="Basic and acidic residues" evidence="1">
    <location>
        <begin position="242"/>
        <end position="256"/>
    </location>
</feature>
<feature type="compositionally biased region" description="Basic and acidic residues" evidence="1">
    <location>
        <begin position="1108"/>
        <end position="1123"/>
    </location>
</feature>
<dbReference type="EMBL" id="AFNH02000964">
    <property type="protein sequence ID" value="EZG48333.1"/>
    <property type="molecule type" value="Genomic_DNA"/>
</dbReference>
<feature type="compositionally biased region" description="Gly residues" evidence="1">
    <location>
        <begin position="707"/>
        <end position="718"/>
    </location>
</feature>
<keyword evidence="3" id="KW-1185">Reference proteome</keyword>
<proteinExistence type="predicted"/>
<evidence type="ECO:0000313" key="2">
    <source>
        <dbReference type="EMBL" id="EZG48333.1"/>
    </source>
</evidence>
<evidence type="ECO:0000313" key="3">
    <source>
        <dbReference type="Proteomes" id="UP000019763"/>
    </source>
</evidence>